<proteinExistence type="predicted"/>
<evidence type="ECO:0000313" key="2">
    <source>
        <dbReference type="EMBL" id="VIP04633.1"/>
    </source>
</evidence>
<protein>
    <recommendedName>
        <fullName evidence="1">Right handed beta helix domain-containing protein</fullName>
    </recommendedName>
</protein>
<organism evidence="2">
    <name type="scientific">Tuwongella immobilis</name>
    <dbReference type="NCBI Taxonomy" id="692036"/>
    <lineage>
        <taxon>Bacteria</taxon>
        <taxon>Pseudomonadati</taxon>
        <taxon>Planctomycetota</taxon>
        <taxon>Planctomycetia</taxon>
        <taxon>Gemmatales</taxon>
        <taxon>Gemmataceae</taxon>
        <taxon>Tuwongella</taxon>
    </lineage>
</organism>
<dbReference type="SUPFAM" id="SSF51126">
    <property type="entry name" value="Pectin lyase-like"/>
    <property type="match status" value="1"/>
</dbReference>
<feature type="domain" description="Right handed beta helix" evidence="1">
    <location>
        <begin position="234"/>
        <end position="364"/>
    </location>
</feature>
<dbReference type="EMBL" id="LR586016">
    <property type="protein sequence ID" value="VIP04633.1"/>
    <property type="molecule type" value="Genomic_DNA"/>
</dbReference>
<dbReference type="EMBL" id="LR593887">
    <property type="protein sequence ID" value="VTS06627.1"/>
    <property type="molecule type" value="Genomic_DNA"/>
</dbReference>
<dbReference type="KEGG" id="tim:GMBLW1_45600"/>
<dbReference type="PROSITE" id="PS51318">
    <property type="entry name" value="TAT"/>
    <property type="match status" value="1"/>
</dbReference>
<dbReference type="Gene3D" id="2.160.20.10">
    <property type="entry name" value="Single-stranded right-handed beta-helix, Pectin lyase-like"/>
    <property type="match status" value="1"/>
</dbReference>
<accession>A0A6C2YU28</accession>
<dbReference type="InterPro" id="IPR006311">
    <property type="entry name" value="TAT_signal"/>
</dbReference>
<sequence>MSNSNPSIPQSELSHRRQFLRASLAAGAAFAGIRAADAEEPTRAAPRAVSGDPIEPNWDERLTITVGTKDADLVGTNEKVIQAAVDLVARRGGGTVKILPGVYRLRNAVTLASNIRLQGSGADSVLIKEPSIGTKLVADTDWYDQEITLADASGFRVGDGICLRAKSPHSGAMQVVKRTLVARSGNRFKLDRAVRENFWQLGNSTVETLFPILTGEFLEQVKIDNLTLDGNRSKNAELDGNYAGCIFLQDCRGIRIERVDAGNYHGDGISFQICHDVHVEECYSHDHSGLGMHPGSGSQRPVMRRNRLERNQIGIFFCWGVKNGIAEENRCIGNRGSGISIGHRDTDNLIRKNRIESSGEVGILFRPERGPSFAGHRNLILENEIVDSGGDAGIAIDVQGGTEEIRIIQNRIEETRGKMNRIGIRLGKSTQRLTLKDNRIQGVLQAIQDLRGS</sequence>
<dbReference type="InterPro" id="IPR039448">
    <property type="entry name" value="Beta_helix"/>
</dbReference>
<dbReference type="InterPro" id="IPR006626">
    <property type="entry name" value="PbH1"/>
</dbReference>
<name>A0A6C2YU28_9BACT</name>
<reference evidence="2" key="1">
    <citation type="submission" date="2019-04" db="EMBL/GenBank/DDBJ databases">
        <authorList>
            <consortium name="Science for Life Laboratories"/>
        </authorList>
    </citation>
    <scope>NUCLEOTIDE SEQUENCE</scope>
    <source>
        <strain evidence="2">MBLW1</strain>
    </source>
</reference>
<gene>
    <name evidence="2" type="ORF">GMBLW1_45600</name>
</gene>
<dbReference type="RefSeq" id="WP_197740772.1">
    <property type="nucleotide sequence ID" value="NZ_LR593887.1"/>
</dbReference>
<dbReference type="InterPro" id="IPR011050">
    <property type="entry name" value="Pectin_lyase_fold/virulence"/>
</dbReference>
<dbReference type="Proteomes" id="UP000464378">
    <property type="component" value="Chromosome"/>
</dbReference>
<dbReference type="AlphaFoldDB" id="A0A6C2YU28"/>
<dbReference type="InParanoid" id="A0A6C2YU28"/>
<evidence type="ECO:0000313" key="3">
    <source>
        <dbReference type="Proteomes" id="UP000464378"/>
    </source>
</evidence>
<evidence type="ECO:0000259" key="1">
    <source>
        <dbReference type="Pfam" id="PF13229"/>
    </source>
</evidence>
<dbReference type="SMART" id="SM00710">
    <property type="entry name" value="PbH1"/>
    <property type="match status" value="9"/>
</dbReference>
<keyword evidence="3" id="KW-1185">Reference proteome</keyword>
<dbReference type="Pfam" id="PF13229">
    <property type="entry name" value="Beta_helix"/>
    <property type="match status" value="1"/>
</dbReference>
<dbReference type="InterPro" id="IPR012334">
    <property type="entry name" value="Pectin_lyas_fold"/>
</dbReference>